<dbReference type="AGR" id="Xenbase:XB-GENE-29098827"/>
<evidence type="ECO:0000256" key="3">
    <source>
        <dbReference type="SAM" id="SignalP"/>
    </source>
</evidence>
<dbReference type="OMA" id="ACHNTCE"/>
<protein>
    <submittedName>
        <fullName evidence="6">Mucin-6-like</fullName>
    </submittedName>
</protein>
<dbReference type="AlphaFoldDB" id="A0A8J1K1G4"/>
<evidence type="ECO:0000256" key="1">
    <source>
        <dbReference type="ARBA" id="ARBA00022690"/>
    </source>
</evidence>
<dbReference type="Xenbase" id="XB-GENE-29098827">
    <property type="gene designation" value="LOC116412443"/>
</dbReference>
<dbReference type="KEGG" id="xtr:116412443"/>
<accession>A0A8J1K1G4</accession>
<feature type="domain" description="TIL" evidence="4">
    <location>
        <begin position="34"/>
        <end position="88"/>
    </location>
</feature>
<name>A0A8J1K1G4_XENTR</name>
<reference evidence="6" key="1">
    <citation type="submission" date="2025-08" db="UniProtKB">
        <authorList>
            <consortium name="RefSeq"/>
        </authorList>
    </citation>
    <scope>IDENTIFICATION</scope>
    <source>
        <strain evidence="6">Nigerian</strain>
        <tissue evidence="6">Liver and blood</tissue>
    </source>
</reference>
<evidence type="ECO:0000313" key="7">
    <source>
        <dbReference type="Xenbase" id="XB-GENE-29098827"/>
    </source>
</evidence>
<organism evidence="5 6">
    <name type="scientific">Xenopus tropicalis</name>
    <name type="common">Western clawed frog</name>
    <name type="synonym">Silurana tropicalis</name>
    <dbReference type="NCBI Taxonomy" id="8364"/>
    <lineage>
        <taxon>Eukaryota</taxon>
        <taxon>Metazoa</taxon>
        <taxon>Chordata</taxon>
        <taxon>Craniata</taxon>
        <taxon>Vertebrata</taxon>
        <taxon>Euteleostomi</taxon>
        <taxon>Amphibia</taxon>
        <taxon>Batrachia</taxon>
        <taxon>Anura</taxon>
        <taxon>Pipoidea</taxon>
        <taxon>Pipidae</taxon>
        <taxon>Xenopodinae</taxon>
        <taxon>Xenopus</taxon>
        <taxon>Silurana</taxon>
    </lineage>
</organism>
<proteinExistence type="predicted"/>
<dbReference type="RefSeq" id="XP_031762536.1">
    <property type="nucleotide sequence ID" value="XM_031906676.1"/>
</dbReference>
<evidence type="ECO:0000313" key="6">
    <source>
        <dbReference type="RefSeq" id="XP_031762536.1"/>
    </source>
</evidence>
<dbReference type="PANTHER" id="PTHR23259:SF70">
    <property type="entry name" value="ACCESSORY GLAND PROTEIN ACP62F-RELATED"/>
    <property type="match status" value="1"/>
</dbReference>
<dbReference type="GeneID" id="116412443"/>
<dbReference type="InterPro" id="IPR051368">
    <property type="entry name" value="SerProtInhib-TIL_Domain"/>
</dbReference>
<keyword evidence="5" id="KW-1185">Reference proteome</keyword>
<dbReference type="InterPro" id="IPR002919">
    <property type="entry name" value="TIL_dom"/>
</dbReference>
<dbReference type="Proteomes" id="UP000008143">
    <property type="component" value="Chromosome 7"/>
</dbReference>
<feature type="signal peptide" evidence="3">
    <location>
        <begin position="1"/>
        <end position="22"/>
    </location>
</feature>
<evidence type="ECO:0000256" key="2">
    <source>
        <dbReference type="ARBA" id="ARBA00023157"/>
    </source>
</evidence>
<keyword evidence="3" id="KW-0732">Signal</keyword>
<dbReference type="Pfam" id="PF01826">
    <property type="entry name" value="TIL"/>
    <property type="match status" value="1"/>
</dbReference>
<feature type="chain" id="PRO_5035263460" evidence="3">
    <location>
        <begin position="23"/>
        <end position="156"/>
    </location>
</feature>
<dbReference type="InterPro" id="IPR036084">
    <property type="entry name" value="Ser_inhib-like_sf"/>
</dbReference>
<dbReference type="GO" id="GO:0030414">
    <property type="term" value="F:peptidase inhibitor activity"/>
    <property type="evidence" value="ECO:0007669"/>
    <property type="project" value="UniProtKB-KW"/>
</dbReference>
<gene>
    <name evidence="6 7" type="primary">LOC116412443</name>
</gene>
<evidence type="ECO:0000313" key="5">
    <source>
        <dbReference type="Proteomes" id="UP000008143"/>
    </source>
</evidence>
<keyword evidence="2" id="KW-1015">Disulfide bond</keyword>
<sequence>MNINMRSLLPFVLGLTLHLVSGQNATTTSPSAPCGEHKVYKECGSACPPSCSNYNCPRACTRECVKGCFCTDEYVEDVSRNCVTLDLCKSCTGNTTFTSCSYEHPQICGEEKESKSDSDKVQCYIGCICQSGYVQLSADQLACVLPGDCPSYEVIP</sequence>
<dbReference type="CDD" id="cd19941">
    <property type="entry name" value="TIL"/>
    <property type="match status" value="1"/>
</dbReference>
<dbReference type="Gene3D" id="2.10.25.10">
    <property type="entry name" value="Laminin"/>
    <property type="match status" value="2"/>
</dbReference>
<dbReference type="PANTHER" id="PTHR23259">
    <property type="entry name" value="RIDDLE"/>
    <property type="match status" value="1"/>
</dbReference>
<evidence type="ECO:0000259" key="4">
    <source>
        <dbReference type="Pfam" id="PF01826"/>
    </source>
</evidence>
<dbReference type="OrthoDB" id="9909036at2759"/>
<keyword evidence="1" id="KW-0646">Protease inhibitor</keyword>
<dbReference type="SUPFAM" id="SSF57567">
    <property type="entry name" value="Serine protease inhibitors"/>
    <property type="match status" value="2"/>
</dbReference>